<dbReference type="SUPFAM" id="SSF50249">
    <property type="entry name" value="Nucleic acid-binding proteins"/>
    <property type="match status" value="1"/>
</dbReference>
<evidence type="ECO:0000256" key="1">
    <source>
        <dbReference type="SAM" id="MobiDB-lite"/>
    </source>
</evidence>
<proteinExistence type="predicted"/>
<feature type="compositionally biased region" description="Acidic residues" evidence="1">
    <location>
        <begin position="186"/>
        <end position="206"/>
    </location>
</feature>
<gene>
    <name evidence="2" type="ORF">CPT_Seifer_007</name>
</gene>
<accession>A0A3B8DZN7</accession>
<dbReference type="EMBL" id="MH817999">
    <property type="protein sequence ID" value="AYJ72789.1"/>
    <property type="molecule type" value="Genomic_DNA"/>
</dbReference>
<reference evidence="3" key="1">
    <citation type="submission" date="2018-08" db="EMBL/GenBank/DDBJ databases">
        <title>Complete Genome of Klebsiella pneumoniae Siphophage Seifer.</title>
        <authorList>
            <person name="Salazar A.J."/>
            <person name="Lessor L."/>
            <person name="O'Leary C.J."/>
            <person name="Gill J."/>
            <person name="Liu M."/>
        </authorList>
    </citation>
    <scope>NUCLEOTIDE SEQUENCE [LARGE SCALE GENOMIC DNA]</scope>
</reference>
<feature type="region of interest" description="Disordered" evidence="1">
    <location>
        <begin position="174"/>
        <end position="206"/>
    </location>
</feature>
<evidence type="ECO:0000313" key="3">
    <source>
        <dbReference type="Proteomes" id="UP000282620"/>
    </source>
</evidence>
<dbReference type="Proteomes" id="UP000282620">
    <property type="component" value="Segment"/>
</dbReference>
<keyword evidence="3" id="KW-1185">Reference proteome</keyword>
<dbReference type="InterPro" id="IPR022595">
    <property type="entry name" value="Enc34_ssDNA-bd"/>
</dbReference>
<name>A0A3B8DZN7_9CAUD</name>
<dbReference type="InterPro" id="IPR012340">
    <property type="entry name" value="NA-bd_OB-fold"/>
</dbReference>
<evidence type="ECO:0008006" key="4">
    <source>
        <dbReference type="Google" id="ProtNLM"/>
    </source>
</evidence>
<sequence length="206" mass="23149">MAEKLVPAKKVKNGVLYKSGHIKVSNVRASYPHLGAPYGGDGEGEPKYGIVGLLPKKTHKEIYQLLKEQIEVAKKNHKAGPLKVAPAMLFLKDGDVDFPDKPECAGMWVLSARESKKPEVFNIEREELTTKAEIEEEIYGGCWVSMVIRPWTQDNKYGKRVNANLISVLKRKDDEQFGEGRVDTSDAWDDDEDWEDDDAGDEDDDV</sequence>
<dbReference type="Pfam" id="PF10991">
    <property type="entry name" value="Enc34_ssDNA-bd"/>
    <property type="match status" value="1"/>
</dbReference>
<evidence type="ECO:0000313" key="2">
    <source>
        <dbReference type="EMBL" id="AYJ72789.1"/>
    </source>
</evidence>
<protein>
    <recommendedName>
        <fullName evidence="4">SsDNA binding protein</fullName>
    </recommendedName>
</protein>
<feature type="compositionally biased region" description="Basic and acidic residues" evidence="1">
    <location>
        <begin position="174"/>
        <end position="184"/>
    </location>
</feature>
<dbReference type="Gene3D" id="2.40.50.140">
    <property type="entry name" value="Nucleic acid-binding proteins"/>
    <property type="match status" value="1"/>
</dbReference>
<organism evidence="2 3">
    <name type="scientific">Klebsiella phage Seifer</name>
    <dbReference type="NCBI Taxonomy" id="2315475"/>
    <lineage>
        <taxon>Viruses</taxon>
        <taxon>Duplodnaviria</taxon>
        <taxon>Heunggongvirae</taxon>
        <taxon>Uroviricota</taxon>
        <taxon>Caudoviricetes</taxon>
        <taxon>Casjensviridae</taxon>
        <taxon>Yonseivirus</taxon>
        <taxon>Yonseivirus seifer</taxon>
    </lineage>
</organism>